<dbReference type="Proteomes" id="UP001142489">
    <property type="component" value="Unassembled WGS sequence"/>
</dbReference>
<dbReference type="InterPro" id="IPR031466">
    <property type="entry name" value="MIIP"/>
</dbReference>
<protein>
    <recommendedName>
        <fullName evidence="4">Migration and invasion inhibitory protein</fullName>
    </recommendedName>
</protein>
<proteinExistence type="predicted"/>
<feature type="compositionally biased region" description="Low complexity" evidence="1">
    <location>
        <begin position="308"/>
        <end position="319"/>
    </location>
</feature>
<dbReference type="GO" id="GO:0010972">
    <property type="term" value="P:negative regulation of G2/M transition of mitotic cell cycle"/>
    <property type="evidence" value="ECO:0007669"/>
    <property type="project" value="InterPro"/>
</dbReference>
<accession>A0A9Q0X9S0</accession>
<dbReference type="PANTHER" id="PTHR34831">
    <property type="entry name" value="MIGRATION AND INVASION-INHIBITORY PROTEIN"/>
    <property type="match status" value="1"/>
</dbReference>
<feature type="compositionally biased region" description="Polar residues" evidence="1">
    <location>
        <begin position="324"/>
        <end position="336"/>
    </location>
</feature>
<name>A0A9Q0X9S0_9SAUR</name>
<dbReference type="Pfam" id="PF15734">
    <property type="entry name" value="MIIP"/>
    <property type="match status" value="1"/>
</dbReference>
<keyword evidence="3" id="KW-1185">Reference proteome</keyword>
<dbReference type="EMBL" id="JAPFRF010000020">
    <property type="protein sequence ID" value="KAJ7306619.1"/>
    <property type="molecule type" value="Genomic_DNA"/>
</dbReference>
<evidence type="ECO:0008006" key="4">
    <source>
        <dbReference type="Google" id="ProtNLM"/>
    </source>
</evidence>
<feature type="compositionally biased region" description="Basic and acidic residues" evidence="1">
    <location>
        <begin position="47"/>
        <end position="56"/>
    </location>
</feature>
<sequence>MDLEKLRRLNQELLQKLRTNQEEFKRRNQAKPSSRPEKNTPQNWRVLDAKKGKENENWSSKDGLETVMPDFGETRSGGPSPSKPPSALTKGVGPARASARMPRGPKSILLTPPCNGAKEKAKKEGGHVTFVSDPEERTILSGDWTIRPFLGYDWIAGLLDMDSSLSEKPEHYFCELQDFRLVNRDDCISDRDSPFDGLGSSARDHELDRDPASHQCVFCYRLNKRLFAEPLDPESACPVCKTPRARRPPETLVEPAFVRVSIPRSTLLPAYKHKIHRRKSYEATDNLALPSHCLSGWENPVRAPSPTLSSLDLGSSLDGEPSNRADQNSASRVSGRTKTDRLLDISRSAAFELGTLGSRAPRSFPAAKLILKND</sequence>
<evidence type="ECO:0000256" key="1">
    <source>
        <dbReference type="SAM" id="MobiDB-lite"/>
    </source>
</evidence>
<feature type="region of interest" description="Disordered" evidence="1">
    <location>
        <begin position="17"/>
        <end position="113"/>
    </location>
</feature>
<dbReference type="AlphaFoldDB" id="A0A9Q0X9S0"/>
<comment type="caution">
    <text evidence="2">The sequence shown here is derived from an EMBL/GenBank/DDBJ whole genome shotgun (WGS) entry which is preliminary data.</text>
</comment>
<evidence type="ECO:0000313" key="3">
    <source>
        <dbReference type="Proteomes" id="UP001142489"/>
    </source>
</evidence>
<organism evidence="2 3">
    <name type="scientific">Phrynocephalus forsythii</name>
    <dbReference type="NCBI Taxonomy" id="171643"/>
    <lineage>
        <taxon>Eukaryota</taxon>
        <taxon>Metazoa</taxon>
        <taxon>Chordata</taxon>
        <taxon>Craniata</taxon>
        <taxon>Vertebrata</taxon>
        <taxon>Euteleostomi</taxon>
        <taxon>Lepidosauria</taxon>
        <taxon>Squamata</taxon>
        <taxon>Bifurcata</taxon>
        <taxon>Unidentata</taxon>
        <taxon>Episquamata</taxon>
        <taxon>Toxicofera</taxon>
        <taxon>Iguania</taxon>
        <taxon>Acrodonta</taxon>
        <taxon>Agamidae</taxon>
        <taxon>Agaminae</taxon>
        <taxon>Phrynocephalus</taxon>
    </lineage>
</organism>
<dbReference type="GO" id="GO:0030336">
    <property type="term" value="P:negative regulation of cell migration"/>
    <property type="evidence" value="ECO:0007669"/>
    <property type="project" value="InterPro"/>
</dbReference>
<dbReference type="OrthoDB" id="10002384at2759"/>
<feature type="region of interest" description="Disordered" evidence="1">
    <location>
        <begin position="308"/>
        <end position="339"/>
    </location>
</feature>
<gene>
    <name evidence="2" type="ORF">JRQ81_010024</name>
</gene>
<dbReference type="PANTHER" id="PTHR34831:SF1">
    <property type="entry name" value="MIGRATION AND INVASION-INHIBITORY PROTEIN"/>
    <property type="match status" value="1"/>
</dbReference>
<evidence type="ECO:0000313" key="2">
    <source>
        <dbReference type="EMBL" id="KAJ7306619.1"/>
    </source>
</evidence>
<reference evidence="2" key="1">
    <citation type="journal article" date="2023" name="DNA Res.">
        <title>Chromosome-level genome assembly of Phrynocephalus forsythii using third-generation DNA sequencing and Hi-C analysis.</title>
        <authorList>
            <person name="Qi Y."/>
            <person name="Zhao W."/>
            <person name="Zhao Y."/>
            <person name="Niu C."/>
            <person name="Cao S."/>
            <person name="Zhang Y."/>
        </authorList>
    </citation>
    <scope>NUCLEOTIDE SEQUENCE</scope>
    <source>
        <tissue evidence="2">Muscle</tissue>
    </source>
</reference>